<dbReference type="InterPro" id="IPR011992">
    <property type="entry name" value="EF-hand-dom_pair"/>
</dbReference>
<dbReference type="Pfam" id="PF13202">
    <property type="entry name" value="EF-hand_5"/>
    <property type="match status" value="1"/>
</dbReference>
<dbReference type="Pfam" id="PF13499">
    <property type="entry name" value="EF-hand_7"/>
    <property type="match status" value="1"/>
</dbReference>
<dbReference type="GO" id="GO:0005509">
    <property type="term" value="F:calcium ion binding"/>
    <property type="evidence" value="ECO:0007669"/>
    <property type="project" value="InterPro"/>
</dbReference>
<feature type="region of interest" description="Disordered" evidence="2">
    <location>
        <begin position="1"/>
        <end position="70"/>
    </location>
</feature>
<feature type="compositionally biased region" description="Basic and acidic residues" evidence="2">
    <location>
        <begin position="37"/>
        <end position="51"/>
    </location>
</feature>
<dbReference type="PROSITE" id="PS50222">
    <property type="entry name" value="EF_HAND_2"/>
    <property type="match status" value="2"/>
</dbReference>
<evidence type="ECO:0000313" key="4">
    <source>
        <dbReference type="EMBL" id="KAK3235076.1"/>
    </source>
</evidence>
<evidence type="ECO:0000256" key="1">
    <source>
        <dbReference type="ARBA" id="ARBA00022837"/>
    </source>
</evidence>
<protein>
    <recommendedName>
        <fullName evidence="3">EF-hand domain-containing protein</fullName>
    </recommendedName>
</protein>
<dbReference type="Gene3D" id="1.10.238.10">
    <property type="entry name" value="EF-hand"/>
    <property type="match status" value="1"/>
</dbReference>
<keyword evidence="5" id="KW-1185">Reference proteome</keyword>
<feature type="region of interest" description="Disordered" evidence="2">
    <location>
        <begin position="144"/>
        <end position="234"/>
    </location>
</feature>
<dbReference type="SMART" id="SM00054">
    <property type="entry name" value="EFh"/>
    <property type="match status" value="3"/>
</dbReference>
<feature type="region of interest" description="Disordered" evidence="2">
    <location>
        <begin position="475"/>
        <end position="498"/>
    </location>
</feature>
<feature type="domain" description="EF-hand" evidence="3">
    <location>
        <begin position="396"/>
        <end position="431"/>
    </location>
</feature>
<sequence length="498" mass="56236">MMPLKGSIPNFFEVQKSARRARDPCTASPPSTGRSGYEGDRDCDRDREHLPRLVLSDSEPGSPQISARQRRLYIPNCSPEASKGPVESRLALASMLDFRQNDLPPIDFPSDDRLLAAVQLPPNPAEPSLPSLPRLRRISEPIYRPGIQRSPCGPLRSSAPEGSIREEESALTARTQTIDGEGAKKNISRGASWPSLIPEKPSSNYRLARHSEQASGARGRASRSTTFRDKKKHYSESLRQNNGLVPNHLWYCEKTTGLRRFASLATLRKLYDTFHFMDTDHSATISASEFETYITQRYKTTRAAGALCALFADDSDALKGRKLQVAAQKLEDFFVTPDCVLELKDLLRVAYPEAGEDTIQRMYEVITKDKIQSRAEQKALQAKVLWEQEMQQEAEKMKAWVDTMWATWDADGNGELDEIELEDVLRQLGGNVTDIHRWMQEIDTDCSGLISQDEFTEWWVGKRSYKKLTLEHKGPLRSQAWSRKRCGSSNSKDALSRT</sequence>
<evidence type="ECO:0000313" key="5">
    <source>
        <dbReference type="Proteomes" id="UP001190700"/>
    </source>
</evidence>
<dbReference type="EMBL" id="LGRX02035373">
    <property type="protein sequence ID" value="KAK3235076.1"/>
    <property type="molecule type" value="Genomic_DNA"/>
</dbReference>
<dbReference type="InterPro" id="IPR018247">
    <property type="entry name" value="EF_Hand_1_Ca_BS"/>
</dbReference>
<accession>A0AAE0BED1</accession>
<feature type="domain" description="EF-hand" evidence="3">
    <location>
        <begin position="265"/>
        <end position="300"/>
    </location>
</feature>
<comment type="caution">
    <text evidence="4">The sequence shown here is derived from an EMBL/GenBank/DDBJ whole genome shotgun (WGS) entry which is preliminary data.</text>
</comment>
<reference evidence="4 5" key="1">
    <citation type="journal article" date="2015" name="Genome Biol. Evol.">
        <title>Comparative Genomics of a Bacterivorous Green Alga Reveals Evolutionary Causalities and Consequences of Phago-Mixotrophic Mode of Nutrition.</title>
        <authorList>
            <person name="Burns J.A."/>
            <person name="Paasch A."/>
            <person name="Narechania A."/>
            <person name="Kim E."/>
        </authorList>
    </citation>
    <scope>NUCLEOTIDE SEQUENCE [LARGE SCALE GENOMIC DNA]</scope>
    <source>
        <strain evidence="4 5">PLY_AMNH</strain>
    </source>
</reference>
<dbReference type="Proteomes" id="UP001190700">
    <property type="component" value="Unassembled WGS sequence"/>
</dbReference>
<dbReference type="SUPFAM" id="SSF47473">
    <property type="entry name" value="EF-hand"/>
    <property type="match status" value="1"/>
</dbReference>
<name>A0AAE0BED1_9CHLO</name>
<feature type="compositionally biased region" description="Polar residues" evidence="2">
    <location>
        <begin position="487"/>
        <end position="498"/>
    </location>
</feature>
<dbReference type="CDD" id="cd00051">
    <property type="entry name" value="EFh"/>
    <property type="match status" value="1"/>
</dbReference>
<evidence type="ECO:0000259" key="3">
    <source>
        <dbReference type="PROSITE" id="PS50222"/>
    </source>
</evidence>
<gene>
    <name evidence="4" type="ORF">CYMTET_54703</name>
</gene>
<keyword evidence="1" id="KW-0106">Calcium</keyword>
<evidence type="ECO:0000256" key="2">
    <source>
        <dbReference type="SAM" id="MobiDB-lite"/>
    </source>
</evidence>
<dbReference type="InterPro" id="IPR002048">
    <property type="entry name" value="EF_hand_dom"/>
</dbReference>
<organism evidence="4 5">
    <name type="scientific">Cymbomonas tetramitiformis</name>
    <dbReference type="NCBI Taxonomy" id="36881"/>
    <lineage>
        <taxon>Eukaryota</taxon>
        <taxon>Viridiplantae</taxon>
        <taxon>Chlorophyta</taxon>
        <taxon>Pyramimonadophyceae</taxon>
        <taxon>Pyramimonadales</taxon>
        <taxon>Pyramimonadaceae</taxon>
        <taxon>Cymbomonas</taxon>
    </lineage>
</organism>
<proteinExistence type="predicted"/>
<dbReference type="AlphaFoldDB" id="A0AAE0BED1"/>
<dbReference type="PROSITE" id="PS00018">
    <property type="entry name" value="EF_HAND_1"/>
    <property type="match status" value="2"/>
</dbReference>